<feature type="compositionally biased region" description="Pro residues" evidence="1">
    <location>
        <begin position="129"/>
        <end position="141"/>
    </location>
</feature>
<protein>
    <submittedName>
        <fullName evidence="3">Uncharacterized protein</fullName>
    </submittedName>
</protein>
<comment type="caution">
    <text evidence="3">The sequence shown here is derived from an EMBL/GenBank/DDBJ whole genome shotgun (WGS) entry which is preliminary data.</text>
</comment>
<evidence type="ECO:0000256" key="2">
    <source>
        <dbReference type="SAM" id="Phobius"/>
    </source>
</evidence>
<reference evidence="3" key="1">
    <citation type="submission" date="2018-11" db="EMBL/GenBank/DDBJ databases">
        <authorList>
            <consortium name="Pathogen Informatics"/>
        </authorList>
    </citation>
    <scope>NUCLEOTIDE SEQUENCE</scope>
</reference>
<dbReference type="EMBL" id="CAAALY010034525">
    <property type="protein sequence ID" value="VEL17863.1"/>
    <property type="molecule type" value="Genomic_DNA"/>
</dbReference>
<keyword evidence="2" id="KW-0812">Transmembrane</keyword>
<proteinExistence type="predicted"/>
<accession>A0A3S5A8U6</accession>
<evidence type="ECO:0000313" key="4">
    <source>
        <dbReference type="Proteomes" id="UP000784294"/>
    </source>
</evidence>
<organism evidence="3 4">
    <name type="scientific">Protopolystoma xenopodis</name>
    <dbReference type="NCBI Taxonomy" id="117903"/>
    <lineage>
        <taxon>Eukaryota</taxon>
        <taxon>Metazoa</taxon>
        <taxon>Spiralia</taxon>
        <taxon>Lophotrochozoa</taxon>
        <taxon>Platyhelminthes</taxon>
        <taxon>Monogenea</taxon>
        <taxon>Polyopisthocotylea</taxon>
        <taxon>Polystomatidea</taxon>
        <taxon>Polystomatidae</taxon>
        <taxon>Protopolystoma</taxon>
    </lineage>
</organism>
<feature type="transmembrane region" description="Helical" evidence="2">
    <location>
        <begin position="20"/>
        <end position="45"/>
    </location>
</feature>
<feature type="compositionally biased region" description="Low complexity" evidence="1">
    <location>
        <begin position="113"/>
        <end position="128"/>
    </location>
</feature>
<dbReference type="Proteomes" id="UP000784294">
    <property type="component" value="Unassembled WGS sequence"/>
</dbReference>
<keyword evidence="4" id="KW-1185">Reference proteome</keyword>
<evidence type="ECO:0000256" key="1">
    <source>
        <dbReference type="SAM" id="MobiDB-lite"/>
    </source>
</evidence>
<feature type="region of interest" description="Disordered" evidence="1">
    <location>
        <begin position="113"/>
        <end position="147"/>
    </location>
</feature>
<gene>
    <name evidence="3" type="ORF">PXEA_LOCUS11303</name>
</gene>
<dbReference type="AlphaFoldDB" id="A0A3S5A8U6"/>
<keyword evidence="2" id="KW-0472">Membrane</keyword>
<name>A0A3S5A8U6_9PLAT</name>
<sequence>MAKFLRAWYNSPPVASFHCFNHVLLLALLCLNGDTVFSVVGSLMLCRPFGAFRRPEMLYSDPEFEVSLGLQTSFPFKPAEKIRNLRIPHRHIGLLPACSTVCQVDQQRSNSLVPISSPVSSLPTAAMPLPSPTPPPRPTPPSSWQSETAPLLPLQQRSLSDVPSSLPARPTGLAAPSQLRTSLPGHTVSFQRGHPRDRLQELQCPTPENFPSHGPPIRAKRTFYLPQSMMNRLAFRRRRRAYYRLLALAAWTRHLANERKQSSAAQAGLPNLPTVSCLAALGARPTWLNSLLLDRKTIRVKNAAVRRCSSSVTLELKDLTQSSWEGEWNAVDKANEDLSNQGFLSTHAQSADLFAAPVVGASLKEPSSLIELRLKSISSSGIYGLPADPPVTVAKQPLMILTDRINRIEE</sequence>
<feature type="region of interest" description="Disordered" evidence="1">
    <location>
        <begin position="160"/>
        <end position="180"/>
    </location>
</feature>
<evidence type="ECO:0000313" key="3">
    <source>
        <dbReference type="EMBL" id="VEL17863.1"/>
    </source>
</evidence>
<keyword evidence="2" id="KW-1133">Transmembrane helix</keyword>